<dbReference type="Gene3D" id="3.40.50.720">
    <property type="entry name" value="NAD(P)-binding Rossmann-like Domain"/>
    <property type="match status" value="1"/>
</dbReference>
<name>A0ABX1Q9B0_9RHOO</name>
<dbReference type="PANTHER" id="PTHR43639:SF1">
    <property type="entry name" value="SHORT-CHAIN DEHYDROGENASE_REDUCTASE FAMILY PROTEIN"/>
    <property type="match status" value="1"/>
</dbReference>
<dbReference type="PRINTS" id="PR00081">
    <property type="entry name" value="GDHRDH"/>
</dbReference>
<evidence type="ECO:0000313" key="3">
    <source>
        <dbReference type="EMBL" id="NMG73616.1"/>
    </source>
</evidence>
<comment type="caution">
    <text evidence="3">The sequence shown here is derived from an EMBL/GenBank/DDBJ whole genome shotgun (WGS) entry which is preliminary data.</text>
</comment>
<dbReference type="NCBIfam" id="NF005559">
    <property type="entry name" value="PRK07231.1"/>
    <property type="match status" value="1"/>
</dbReference>
<evidence type="ECO:0000256" key="2">
    <source>
        <dbReference type="ARBA" id="ARBA00023002"/>
    </source>
</evidence>
<accession>A0ABX1Q9B0</accession>
<dbReference type="SUPFAM" id="SSF51735">
    <property type="entry name" value="NAD(P)-binding Rossmann-fold domains"/>
    <property type="match status" value="1"/>
</dbReference>
<dbReference type="EMBL" id="WTVQ01000003">
    <property type="protein sequence ID" value="NMG73616.1"/>
    <property type="molecule type" value="Genomic_DNA"/>
</dbReference>
<comment type="similarity">
    <text evidence="1">Belongs to the short-chain dehydrogenases/reductases (SDR) family.</text>
</comment>
<dbReference type="Pfam" id="PF13561">
    <property type="entry name" value="adh_short_C2"/>
    <property type="match status" value="1"/>
</dbReference>
<dbReference type="PANTHER" id="PTHR43639">
    <property type="entry name" value="OXIDOREDUCTASE, SHORT-CHAIN DEHYDROGENASE/REDUCTASE FAMILY (AFU_ORTHOLOGUE AFUA_5G02870)"/>
    <property type="match status" value="1"/>
</dbReference>
<keyword evidence="2 3" id="KW-0560">Oxidoreductase</keyword>
<dbReference type="PRINTS" id="PR00080">
    <property type="entry name" value="SDRFAMILY"/>
</dbReference>
<dbReference type="EC" id="1.1.1.47" evidence="3"/>
<proteinExistence type="inferred from homology"/>
<dbReference type="InterPro" id="IPR002347">
    <property type="entry name" value="SDR_fam"/>
</dbReference>
<dbReference type="Proteomes" id="UP000648984">
    <property type="component" value="Unassembled WGS sequence"/>
</dbReference>
<dbReference type="PROSITE" id="PS00061">
    <property type="entry name" value="ADH_SHORT"/>
    <property type="match status" value="1"/>
</dbReference>
<dbReference type="InterPro" id="IPR020904">
    <property type="entry name" value="Sc_DH/Rdtase_CS"/>
</dbReference>
<sequence>MRMKDLVAVVTGGGSGFGEGICHAYAAEGAKIVVADINDENGERVAAALRDGGAEAVYCRADVSRSGDMKLLVETAVGRFGRLDVMVNNAGTSHANQPMLNISEEQFDRIYDVNVKSIYHSAMHCVPVFRKQGGGVFVNVASTAGIRPRPGLCWYSGSKGAVIALTKAMAIELAPDRIRVNGINPVMGETALLTTFMGKEDTPENREKFIATIPLGRMSRPSDIANAALFLADPASELVTGICVEVDGGRCI</sequence>
<protein>
    <submittedName>
        <fullName evidence="3">Glucose 1-dehydrogenase</fullName>
        <ecNumber evidence="3">1.1.1.47</ecNumber>
    </submittedName>
</protein>
<dbReference type="GO" id="GO:0047936">
    <property type="term" value="F:glucose 1-dehydrogenase [NAD(P)+] activity"/>
    <property type="evidence" value="ECO:0007669"/>
    <property type="project" value="UniProtKB-EC"/>
</dbReference>
<dbReference type="InterPro" id="IPR036291">
    <property type="entry name" value="NAD(P)-bd_dom_sf"/>
</dbReference>
<keyword evidence="4" id="KW-1185">Reference proteome</keyword>
<evidence type="ECO:0000313" key="4">
    <source>
        <dbReference type="Proteomes" id="UP000648984"/>
    </source>
</evidence>
<gene>
    <name evidence="3" type="ORF">GPA25_02475</name>
</gene>
<organism evidence="3 4">
    <name type="scientific">Aromatoleum diolicum</name>
    <dbReference type="NCBI Taxonomy" id="75796"/>
    <lineage>
        <taxon>Bacteria</taxon>
        <taxon>Pseudomonadati</taxon>
        <taxon>Pseudomonadota</taxon>
        <taxon>Betaproteobacteria</taxon>
        <taxon>Rhodocyclales</taxon>
        <taxon>Rhodocyclaceae</taxon>
        <taxon>Aromatoleum</taxon>
    </lineage>
</organism>
<dbReference type="RefSeq" id="WP_169258770.1">
    <property type="nucleotide sequence ID" value="NZ_WTVQ01000003.1"/>
</dbReference>
<evidence type="ECO:0000256" key="1">
    <source>
        <dbReference type="ARBA" id="ARBA00006484"/>
    </source>
</evidence>
<reference evidence="3 4" key="1">
    <citation type="submission" date="2019-12" db="EMBL/GenBank/DDBJ databases">
        <title>Comparative genomics gives insights into the taxonomy of the Azoarcus-Aromatoleum group and reveals separate origins of nif in the plant-associated Azoarcus and non-plant-associated Aromatoleum sub-groups.</title>
        <authorList>
            <person name="Lafos M."/>
            <person name="Maluk M."/>
            <person name="Batista M."/>
            <person name="Junghare M."/>
            <person name="Carmona M."/>
            <person name="Faoro H."/>
            <person name="Cruz L.M."/>
            <person name="Battistoni F."/>
            <person name="De Souza E."/>
            <person name="Pedrosa F."/>
            <person name="Chen W.-M."/>
            <person name="Poole P.S."/>
            <person name="Dixon R.A."/>
            <person name="James E.K."/>
        </authorList>
    </citation>
    <scope>NUCLEOTIDE SEQUENCE [LARGE SCALE GENOMIC DNA]</scope>
    <source>
        <strain evidence="3 4">22Lin</strain>
    </source>
</reference>